<dbReference type="EMBL" id="CAJPWZ010001475">
    <property type="protein sequence ID" value="CAG2216237.1"/>
    <property type="molecule type" value="Genomic_DNA"/>
</dbReference>
<dbReference type="PANTHER" id="PTHR16253">
    <property type="entry name" value="TETRATRICOPEPTIDE REPEAT PROTEIN 22"/>
    <property type="match status" value="1"/>
</dbReference>
<evidence type="ECO:0000313" key="1">
    <source>
        <dbReference type="EMBL" id="CAG2216237.1"/>
    </source>
</evidence>
<dbReference type="InterPro" id="IPR042342">
    <property type="entry name" value="TTC22"/>
</dbReference>
<name>A0A8S3S7E6_MYTED</name>
<dbReference type="PANTHER" id="PTHR16253:SF0">
    <property type="entry name" value="TETRATRICOPEPTIDE REPEAT PROTEIN 22"/>
    <property type="match status" value="1"/>
</dbReference>
<comment type="caution">
    <text evidence="1">The sequence shown here is derived from an EMBL/GenBank/DDBJ whole genome shotgun (WGS) entry which is preliminary data.</text>
</comment>
<dbReference type="AlphaFoldDB" id="A0A8S3S7E6"/>
<protein>
    <submittedName>
        <fullName evidence="1">Uncharacterized protein</fullName>
    </submittedName>
</protein>
<dbReference type="Gene3D" id="1.25.40.10">
    <property type="entry name" value="Tetratricopeptide repeat domain"/>
    <property type="match status" value="1"/>
</dbReference>
<reference evidence="1" key="1">
    <citation type="submission" date="2021-03" db="EMBL/GenBank/DDBJ databases">
        <authorList>
            <person name="Bekaert M."/>
        </authorList>
    </citation>
    <scope>NUCLEOTIDE SEQUENCE</scope>
</reference>
<dbReference type="SUPFAM" id="SSF48452">
    <property type="entry name" value="TPR-like"/>
    <property type="match status" value="1"/>
</dbReference>
<accession>A0A8S3S7E6</accession>
<evidence type="ECO:0000313" key="2">
    <source>
        <dbReference type="Proteomes" id="UP000683360"/>
    </source>
</evidence>
<dbReference type="InterPro" id="IPR011990">
    <property type="entry name" value="TPR-like_helical_dom_sf"/>
</dbReference>
<keyword evidence="2" id="KW-1185">Reference proteome</keyword>
<dbReference type="Proteomes" id="UP000683360">
    <property type="component" value="Unassembled WGS sequence"/>
</dbReference>
<gene>
    <name evidence="1" type="ORF">MEDL_29998</name>
</gene>
<proteinExistence type="predicted"/>
<organism evidence="1 2">
    <name type="scientific">Mytilus edulis</name>
    <name type="common">Blue mussel</name>
    <dbReference type="NCBI Taxonomy" id="6550"/>
    <lineage>
        <taxon>Eukaryota</taxon>
        <taxon>Metazoa</taxon>
        <taxon>Spiralia</taxon>
        <taxon>Lophotrochozoa</taxon>
        <taxon>Mollusca</taxon>
        <taxon>Bivalvia</taxon>
        <taxon>Autobranchia</taxon>
        <taxon>Pteriomorphia</taxon>
        <taxon>Mytilida</taxon>
        <taxon>Mytiloidea</taxon>
        <taxon>Mytilidae</taxon>
        <taxon>Mytilinae</taxon>
        <taxon>Mytilus</taxon>
    </lineage>
</organism>
<sequence>MALGIKEKHQFGFYNNLRLRIFQVHDGNQLRYLEGEQNVELQCCHPCIKPVIENFQAVLMFQNPEQKTRAIECLEEIRDEYKQNLNIQANLAEMDQVKEMLESSRGRIQAAGCESILKDVTTIQKKLLGLHTNCHKETTQERKRAVNTLAEAIKIFENILQNDNTILTEVIVWKHYLGKAYHRLSGGSDEIISGQDKWINIKNAVESFDQVVVHFQSNDTNDKESRILARTYSYIACIYIQKKHRIKSDVHLGKLKVKDIIALQEPMRIAALAEEICSKHPDRVTFNRLGLLQAWQKEWSKAEEYYNKSIIVCSDYNWFAYSLLCQLYLDKHVDKFKVDKQESRDSAELKKPKNMELKV</sequence>